<reference evidence="3" key="1">
    <citation type="submission" date="2015-12" db="EMBL/GenBank/DDBJ databases">
        <title>De novo transcriptome assembly of four potential Pierce s Disease insect vectors from Arizona vineyards.</title>
        <authorList>
            <person name="Tassone E.E."/>
        </authorList>
    </citation>
    <scope>NUCLEOTIDE SEQUENCE</scope>
</reference>
<proteinExistence type="predicted"/>
<evidence type="ECO:0000256" key="1">
    <source>
        <dbReference type="SAM" id="MobiDB-lite"/>
    </source>
</evidence>
<protein>
    <submittedName>
        <fullName evidence="3">Uncharacterized protein</fullName>
    </submittedName>
</protein>
<sequence length="125" mass="14189">MKNFLFLFFVVFVVSFSVRSQETNQKLKQSHRVMTTEGSSHIRNTSNSTPNNRTTTTTSKNQNTVPQGRDRISTTQELHLLGCASFGQECSEYFPCCLVNHEHSLKCEPLSSDLQRNICVFEALP</sequence>
<dbReference type="EMBL" id="GEDC01016009">
    <property type="protein sequence ID" value="JAS21289.1"/>
    <property type="molecule type" value="Transcribed_RNA"/>
</dbReference>
<accession>A0A1B6D6H9</accession>
<feature type="region of interest" description="Disordered" evidence="1">
    <location>
        <begin position="35"/>
        <end position="68"/>
    </location>
</feature>
<organism evidence="3">
    <name type="scientific">Clastoptera arizonana</name>
    <name type="common">Arizona spittle bug</name>
    <dbReference type="NCBI Taxonomy" id="38151"/>
    <lineage>
        <taxon>Eukaryota</taxon>
        <taxon>Metazoa</taxon>
        <taxon>Ecdysozoa</taxon>
        <taxon>Arthropoda</taxon>
        <taxon>Hexapoda</taxon>
        <taxon>Insecta</taxon>
        <taxon>Pterygota</taxon>
        <taxon>Neoptera</taxon>
        <taxon>Paraneoptera</taxon>
        <taxon>Hemiptera</taxon>
        <taxon>Auchenorrhyncha</taxon>
        <taxon>Cercopoidea</taxon>
        <taxon>Clastopteridae</taxon>
        <taxon>Clastoptera</taxon>
    </lineage>
</organism>
<gene>
    <name evidence="3" type="ORF">g.9451</name>
</gene>
<feature type="signal peptide" evidence="2">
    <location>
        <begin position="1"/>
        <end position="20"/>
    </location>
</feature>
<keyword evidence="2" id="KW-0732">Signal</keyword>
<evidence type="ECO:0000256" key="2">
    <source>
        <dbReference type="SAM" id="SignalP"/>
    </source>
</evidence>
<name>A0A1B6D6H9_9HEMI</name>
<feature type="compositionally biased region" description="Low complexity" evidence="1">
    <location>
        <begin position="44"/>
        <end position="64"/>
    </location>
</feature>
<evidence type="ECO:0000313" key="3">
    <source>
        <dbReference type="EMBL" id="JAS21289.1"/>
    </source>
</evidence>
<feature type="chain" id="PRO_5008581112" evidence="2">
    <location>
        <begin position="21"/>
        <end position="125"/>
    </location>
</feature>
<dbReference type="AlphaFoldDB" id="A0A1B6D6H9"/>